<dbReference type="Proteomes" id="UP001162501">
    <property type="component" value="Chromosome 11"/>
</dbReference>
<protein>
    <submittedName>
        <fullName evidence="1">Uncharacterized protein</fullName>
    </submittedName>
</protein>
<accession>A0AC59Y813</accession>
<gene>
    <name evidence="1" type="ORF">MRATA1EN22A_LOCUS2898</name>
</gene>
<evidence type="ECO:0000313" key="1">
    <source>
        <dbReference type="EMBL" id="CAM9466200.1"/>
    </source>
</evidence>
<evidence type="ECO:0000313" key="2">
    <source>
        <dbReference type="Proteomes" id="UP001162501"/>
    </source>
</evidence>
<organism evidence="1 2">
    <name type="scientific">Rangifer tarandus platyrhynchus</name>
    <name type="common">Svalbard reindeer</name>
    <dbReference type="NCBI Taxonomy" id="3082113"/>
    <lineage>
        <taxon>Eukaryota</taxon>
        <taxon>Metazoa</taxon>
        <taxon>Chordata</taxon>
        <taxon>Craniata</taxon>
        <taxon>Vertebrata</taxon>
        <taxon>Euteleostomi</taxon>
        <taxon>Mammalia</taxon>
        <taxon>Eutheria</taxon>
        <taxon>Laurasiatheria</taxon>
        <taxon>Artiodactyla</taxon>
        <taxon>Ruminantia</taxon>
        <taxon>Pecora</taxon>
        <taxon>Cervidae</taxon>
        <taxon>Odocoileinae</taxon>
        <taxon>Rangifer</taxon>
    </lineage>
</organism>
<proteinExistence type="predicted"/>
<reference evidence="1" key="2">
    <citation type="submission" date="2025-03" db="EMBL/GenBank/DDBJ databases">
        <authorList>
            <consortium name="ELIXIR-Norway"/>
            <consortium name="Elixir Norway"/>
        </authorList>
    </citation>
    <scope>NUCLEOTIDE SEQUENCE</scope>
</reference>
<name>A0AC59Y813_RANTA</name>
<reference evidence="1" key="1">
    <citation type="submission" date="2023-05" db="EMBL/GenBank/DDBJ databases">
        <authorList>
            <consortium name="ELIXIR-Norway"/>
        </authorList>
    </citation>
    <scope>NUCLEOTIDE SEQUENCE</scope>
</reference>
<dbReference type="EMBL" id="OX596095">
    <property type="protein sequence ID" value="CAM9466200.1"/>
    <property type="molecule type" value="Genomic_DNA"/>
</dbReference>
<sequence length="99" mass="11105">MHFSEVSEYFHWTENVWTQAFDFLDQEKYLVPFPPQENRAKGPRLSRGLQGRQNPAPHPVPAAPDAPSLDAHPAATPWTATSLSFTAGLAFQKPNPMDF</sequence>